<organism evidence="1">
    <name type="scientific">marine sediment metagenome</name>
    <dbReference type="NCBI Taxonomy" id="412755"/>
    <lineage>
        <taxon>unclassified sequences</taxon>
        <taxon>metagenomes</taxon>
        <taxon>ecological metagenomes</taxon>
    </lineage>
</organism>
<dbReference type="EMBL" id="LAZR01046237">
    <property type="protein sequence ID" value="KKK97005.1"/>
    <property type="molecule type" value="Genomic_DNA"/>
</dbReference>
<evidence type="ECO:0000313" key="1">
    <source>
        <dbReference type="EMBL" id="KKK97005.1"/>
    </source>
</evidence>
<gene>
    <name evidence="1" type="ORF">LCGC14_2657080</name>
</gene>
<protein>
    <submittedName>
        <fullName evidence="1">Uncharacterized protein</fullName>
    </submittedName>
</protein>
<comment type="caution">
    <text evidence="1">The sequence shown here is derived from an EMBL/GenBank/DDBJ whole genome shotgun (WGS) entry which is preliminary data.</text>
</comment>
<name>A0A0F9AFE9_9ZZZZ</name>
<dbReference type="AlphaFoldDB" id="A0A0F9AFE9"/>
<reference evidence="1" key="1">
    <citation type="journal article" date="2015" name="Nature">
        <title>Complex archaea that bridge the gap between prokaryotes and eukaryotes.</title>
        <authorList>
            <person name="Spang A."/>
            <person name="Saw J.H."/>
            <person name="Jorgensen S.L."/>
            <person name="Zaremba-Niedzwiedzka K."/>
            <person name="Martijn J."/>
            <person name="Lind A.E."/>
            <person name="van Eijk R."/>
            <person name="Schleper C."/>
            <person name="Guy L."/>
            <person name="Ettema T.J."/>
        </authorList>
    </citation>
    <scope>NUCLEOTIDE SEQUENCE</scope>
</reference>
<accession>A0A0F9AFE9</accession>
<proteinExistence type="predicted"/>
<sequence length="82" mass="8926">MADSEYAKLEEQLRAATATWVPALLDALVARAVTGKDVFKPGGVVPFVRKAVERAEMGDVTGVFTQTVQRLRKQRVALPKGD</sequence>